<dbReference type="FunFam" id="3.40.50.300:FF:000221">
    <property type="entry name" value="Multidrug ABC transporter ATP-binding protein"/>
    <property type="match status" value="1"/>
</dbReference>
<dbReference type="PANTHER" id="PTHR43394:SF1">
    <property type="entry name" value="ATP-BINDING CASSETTE SUB-FAMILY B MEMBER 10, MITOCHONDRIAL"/>
    <property type="match status" value="1"/>
</dbReference>
<dbReference type="SUPFAM" id="SSF52540">
    <property type="entry name" value="P-loop containing nucleoside triphosphate hydrolases"/>
    <property type="match status" value="1"/>
</dbReference>
<evidence type="ECO:0000259" key="10">
    <source>
        <dbReference type="PROSITE" id="PS50893"/>
    </source>
</evidence>
<dbReference type="PROSITE" id="PS50929">
    <property type="entry name" value="ABC_TM1F"/>
    <property type="match status" value="1"/>
</dbReference>
<protein>
    <submittedName>
        <fullName evidence="12">ABC transporter ATP-binding protein</fullName>
    </submittedName>
</protein>
<dbReference type="AlphaFoldDB" id="A0A9X5BDY1"/>
<dbReference type="SMART" id="SM00382">
    <property type="entry name" value="AAA"/>
    <property type="match status" value="1"/>
</dbReference>
<keyword evidence="3" id="KW-1003">Cell membrane</keyword>
<keyword evidence="2" id="KW-0813">Transport</keyword>
<dbReference type="InterPro" id="IPR017871">
    <property type="entry name" value="ABC_transporter-like_CS"/>
</dbReference>
<dbReference type="Gene3D" id="1.20.1560.10">
    <property type="entry name" value="ABC transporter type 1, transmembrane domain"/>
    <property type="match status" value="1"/>
</dbReference>
<evidence type="ECO:0000256" key="6">
    <source>
        <dbReference type="ARBA" id="ARBA00022840"/>
    </source>
</evidence>
<keyword evidence="13" id="KW-1185">Reference proteome</keyword>
<gene>
    <name evidence="12" type="ORF">D5281_04365</name>
</gene>
<dbReference type="EMBL" id="QZDT01000004">
    <property type="protein sequence ID" value="NBJ91843.1"/>
    <property type="molecule type" value="Genomic_DNA"/>
</dbReference>
<dbReference type="GO" id="GO:0016887">
    <property type="term" value="F:ATP hydrolysis activity"/>
    <property type="evidence" value="ECO:0007669"/>
    <property type="project" value="InterPro"/>
</dbReference>
<evidence type="ECO:0000256" key="7">
    <source>
        <dbReference type="ARBA" id="ARBA00022989"/>
    </source>
</evidence>
<dbReference type="InterPro" id="IPR011527">
    <property type="entry name" value="ABC1_TM_dom"/>
</dbReference>
<evidence type="ECO:0000256" key="4">
    <source>
        <dbReference type="ARBA" id="ARBA00022692"/>
    </source>
</evidence>
<dbReference type="PROSITE" id="PS00211">
    <property type="entry name" value="ABC_TRANSPORTER_1"/>
    <property type="match status" value="1"/>
</dbReference>
<feature type="domain" description="ABC transmembrane type-1" evidence="11">
    <location>
        <begin position="16"/>
        <end position="298"/>
    </location>
</feature>
<dbReference type="Proteomes" id="UP001154420">
    <property type="component" value="Unassembled WGS sequence"/>
</dbReference>
<feature type="transmembrane region" description="Helical" evidence="9">
    <location>
        <begin position="155"/>
        <end position="175"/>
    </location>
</feature>
<dbReference type="Pfam" id="PF00664">
    <property type="entry name" value="ABC_membrane"/>
    <property type="match status" value="1"/>
</dbReference>
<dbReference type="SUPFAM" id="SSF90123">
    <property type="entry name" value="ABC transporter transmembrane region"/>
    <property type="match status" value="1"/>
</dbReference>
<feature type="domain" description="ABC transporter" evidence="10">
    <location>
        <begin position="357"/>
        <end position="590"/>
    </location>
</feature>
<accession>A0A9X5BDY1</accession>
<evidence type="ECO:0000256" key="9">
    <source>
        <dbReference type="SAM" id="Phobius"/>
    </source>
</evidence>
<dbReference type="GO" id="GO:0005524">
    <property type="term" value="F:ATP binding"/>
    <property type="evidence" value="ECO:0007669"/>
    <property type="project" value="UniProtKB-KW"/>
</dbReference>
<name>A0A9X5BDY1_9FIRM</name>
<dbReference type="PANTHER" id="PTHR43394">
    <property type="entry name" value="ATP-DEPENDENT PERMEASE MDL1, MITOCHONDRIAL"/>
    <property type="match status" value="1"/>
</dbReference>
<dbReference type="Gene3D" id="3.40.50.300">
    <property type="entry name" value="P-loop containing nucleotide triphosphate hydrolases"/>
    <property type="match status" value="1"/>
</dbReference>
<dbReference type="PROSITE" id="PS50893">
    <property type="entry name" value="ABC_TRANSPORTER_2"/>
    <property type="match status" value="1"/>
</dbReference>
<feature type="transmembrane region" description="Helical" evidence="9">
    <location>
        <begin position="234"/>
        <end position="259"/>
    </location>
</feature>
<sequence>MKFIFSYLKKYQKLVAAVMIIKLMGTLGELMLPYVLEHLVDEVVPTRSIRQVFLWGGVMILLAVLVRQLNVGANRLSVRVAKESIFEIRRDLFWKSINLSGNKLDGFGLPSLNSRMTSDSYNVQSFIQSFQSLGIRAPIMLIGGIVITLTMDVGLASILCILAPIMIVVVVFVSMKGIPLYDKVQQSIDHIVRIMRENITGIRVVKALSKEDYGTRRFGGANHQMAEKEIKAGVVMALPGPLMTLILNIGLTIVVIIGAVQVNNGVTKPGVILAFLTYFNMILMGVMALNRVFMLMSKANASASRIAAVVGTADDMVPLSDKEAFHTKRNEYIIFEHVNFSYGDESDVKEDKDKSPKEVSSEWFDGMNRQKCLEDIDFSMKKGASLGIIGATGCGKTTIINLLMRFYDADEGRIFIDGKDVRTYDKDELHQMFGVVFQNDVIFADSLKENISFGRDVSMQEIEGAAANAKAKGFIEEYEDSYDHRAVVHGANLSGGQRQRVLIARALAANPQILILDDSSSALDYKTDAALRKAIREHHKSATTIIVAQRISSIMSLDDIIVLDEGRIIGHGTHQELMANCEMYREIYKTQMGEQAV</sequence>
<reference evidence="12" key="1">
    <citation type="submission" date="2018-09" db="EMBL/GenBank/DDBJ databases">
        <title>Murine metabolic-syndrome-specific gut microbial biobank.</title>
        <authorList>
            <person name="Liu C."/>
        </authorList>
    </citation>
    <scope>NUCLEOTIDE SEQUENCE</scope>
    <source>
        <strain evidence="12">D42-62</strain>
    </source>
</reference>
<evidence type="ECO:0000259" key="11">
    <source>
        <dbReference type="PROSITE" id="PS50929"/>
    </source>
</evidence>
<feature type="transmembrane region" description="Helical" evidence="9">
    <location>
        <begin position="271"/>
        <end position="289"/>
    </location>
</feature>
<dbReference type="Pfam" id="PF00005">
    <property type="entry name" value="ABC_tran"/>
    <property type="match status" value="1"/>
</dbReference>
<dbReference type="InterPro" id="IPR003439">
    <property type="entry name" value="ABC_transporter-like_ATP-bd"/>
</dbReference>
<evidence type="ECO:0000256" key="8">
    <source>
        <dbReference type="ARBA" id="ARBA00023136"/>
    </source>
</evidence>
<proteinExistence type="predicted"/>
<keyword evidence="4 9" id="KW-0812">Transmembrane</keyword>
<evidence type="ECO:0000256" key="5">
    <source>
        <dbReference type="ARBA" id="ARBA00022741"/>
    </source>
</evidence>
<feature type="transmembrane region" description="Helical" evidence="9">
    <location>
        <begin position="133"/>
        <end position="149"/>
    </location>
</feature>
<dbReference type="GO" id="GO:0015421">
    <property type="term" value="F:ABC-type oligopeptide transporter activity"/>
    <property type="evidence" value="ECO:0007669"/>
    <property type="project" value="TreeGrafter"/>
</dbReference>
<keyword evidence="6 12" id="KW-0067">ATP-binding</keyword>
<evidence type="ECO:0000256" key="1">
    <source>
        <dbReference type="ARBA" id="ARBA00004651"/>
    </source>
</evidence>
<comment type="subcellular location">
    <subcellularLocation>
        <location evidence="1">Cell membrane</location>
        <topology evidence="1">Multi-pass membrane protein</topology>
    </subcellularLocation>
</comment>
<dbReference type="CDD" id="cd18548">
    <property type="entry name" value="ABC_6TM_Tm287_like"/>
    <property type="match status" value="1"/>
</dbReference>
<dbReference type="OrthoDB" id="9762778at2"/>
<dbReference type="GO" id="GO:0005886">
    <property type="term" value="C:plasma membrane"/>
    <property type="evidence" value="ECO:0007669"/>
    <property type="project" value="UniProtKB-SubCell"/>
</dbReference>
<dbReference type="InterPro" id="IPR039421">
    <property type="entry name" value="Type_1_exporter"/>
</dbReference>
<feature type="transmembrane region" description="Helical" evidence="9">
    <location>
        <begin position="14"/>
        <end position="36"/>
    </location>
</feature>
<dbReference type="InterPro" id="IPR036640">
    <property type="entry name" value="ABC1_TM_sf"/>
</dbReference>
<dbReference type="InterPro" id="IPR027417">
    <property type="entry name" value="P-loop_NTPase"/>
</dbReference>
<evidence type="ECO:0000313" key="13">
    <source>
        <dbReference type="Proteomes" id="UP001154420"/>
    </source>
</evidence>
<keyword evidence="7 9" id="KW-1133">Transmembrane helix</keyword>
<keyword evidence="5" id="KW-0547">Nucleotide-binding</keyword>
<evidence type="ECO:0000256" key="2">
    <source>
        <dbReference type="ARBA" id="ARBA00022448"/>
    </source>
</evidence>
<feature type="transmembrane region" description="Helical" evidence="9">
    <location>
        <begin position="48"/>
        <end position="66"/>
    </location>
</feature>
<dbReference type="InterPro" id="IPR003593">
    <property type="entry name" value="AAA+_ATPase"/>
</dbReference>
<evidence type="ECO:0000313" key="12">
    <source>
        <dbReference type="EMBL" id="NBJ91843.1"/>
    </source>
</evidence>
<keyword evidence="8 9" id="KW-0472">Membrane</keyword>
<organism evidence="12 13">
    <name type="scientific">Parablautia muri</name>
    <dbReference type="NCBI Taxonomy" id="2320879"/>
    <lineage>
        <taxon>Bacteria</taxon>
        <taxon>Bacillati</taxon>
        <taxon>Bacillota</taxon>
        <taxon>Clostridia</taxon>
        <taxon>Lachnospirales</taxon>
        <taxon>Lachnospiraceae</taxon>
        <taxon>Parablautia</taxon>
    </lineage>
</organism>
<dbReference type="RefSeq" id="WP_160558921.1">
    <property type="nucleotide sequence ID" value="NZ_QZDT01000004.1"/>
</dbReference>
<comment type="caution">
    <text evidence="12">The sequence shown here is derived from an EMBL/GenBank/DDBJ whole genome shotgun (WGS) entry which is preliminary data.</text>
</comment>
<evidence type="ECO:0000256" key="3">
    <source>
        <dbReference type="ARBA" id="ARBA00022475"/>
    </source>
</evidence>